<dbReference type="RefSeq" id="WP_367024515.1">
    <property type="nucleotide sequence ID" value="NZ_JBFDAH010000092.1"/>
</dbReference>
<dbReference type="Pfam" id="PF25023">
    <property type="entry name" value="TEN_YD-shell"/>
    <property type="match status" value="1"/>
</dbReference>
<dbReference type="InterPro" id="IPR050708">
    <property type="entry name" value="T6SS_VgrG/RHS"/>
</dbReference>
<dbReference type="EMBL" id="JBFDAH010000092">
    <property type="protein sequence ID" value="MEW4368180.1"/>
    <property type="molecule type" value="Genomic_DNA"/>
</dbReference>
<reference evidence="3 4" key="1">
    <citation type="submission" date="2024-06" db="EMBL/GenBank/DDBJ databases">
        <title>Aliikangiella maris sp. nov., sp. nov., a phycosphere bacterium isolated from seawater and ecosystem role in Phaeocystis globosa blooms.</title>
        <authorList>
            <person name="Li F."/>
        </authorList>
    </citation>
    <scope>NUCLEOTIDE SEQUENCE [LARGE SCALE GENOMIC DNA]</scope>
    <source>
        <strain evidence="3 4">GXAS 306</strain>
    </source>
</reference>
<dbReference type="NCBIfam" id="TIGR03696">
    <property type="entry name" value="Rhs_assc_core"/>
    <property type="match status" value="1"/>
</dbReference>
<dbReference type="Proteomes" id="UP001554427">
    <property type="component" value="Unassembled WGS sequence"/>
</dbReference>
<keyword evidence="4" id="KW-1185">Reference proteome</keyword>
<gene>
    <name evidence="3" type="ORF">ABVT42_22170</name>
</gene>
<name>A0ABV3MVH8_9GAMM</name>
<keyword evidence="1" id="KW-0677">Repeat</keyword>
<proteinExistence type="predicted"/>
<dbReference type="PANTHER" id="PTHR32305">
    <property type="match status" value="1"/>
</dbReference>
<organism evidence="3 4">
    <name type="scientific">Aliikangiella maris</name>
    <dbReference type="NCBI Taxonomy" id="3162458"/>
    <lineage>
        <taxon>Bacteria</taxon>
        <taxon>Pseudomonadati</taxon>
        <taxon>Pseudomonadota</taxon>
        <taxon>Gammaproteobacteria</taxon>
        <taxon>Oceanospirillales</taxon>
        <taxon>Pleioneaceae</taxon>
        <taxon>Aliikangiella</taxon>
    </lineage>
</organism>
<comment type="caution">
    <text evidence="3">The sequence shown here is derived from an EMBL/GenBank/DDBJ whole genome shotgun (WGS) entry which is preliminary data.</text>
</comment>
<dbReference type="PANTHER" id="PTHR32305:SF15">
    <property type="entry name" value="PROTEIN RHSA-RELATED"/>
    <property type="match status" value="1"/>
</dbReference>
<evidence type="ECO:0000259" key="2">
    <source>
        <dbReference type="Pfam" id="PF25023"/>
    </source>
</evidence>
<evidence type="ECO:0000313" key="4">
    <source>
        <dbReference type="Proteomes" id="UP001554427"/>
    </source>
</evidence>
<sequence length="249" mass="26454">MVDIANGDVVQQMDYDEFGNVTLDTNPGFQPFGFAGGIYDRDTGLTRFGARDYDASIGRWMSKDPIRFAGGDSNIYGYVAADPVNYFDPTGLVRMDDPMYGIPLEVQAKIRERIKNGCDLFSYSYGSFAGGSAITPAGGVVGGMNGQFFSDGSSDAYIVSGVGWGWDIGGTAEFNFAFHTGDGGAGSWSGRFDSYNFSFGGFTGSFFWGGGWYGISGGVTSDGVAISRQITEYTPVLGSSSIPSSCECE</sequence>
<protein>
    <submittedName>
        <fullName evidence="3">RHS repeat-associated core domain-containing protein</fullName>
    </submittedName>
</protein>
<feature type="domain" description="Teneurin-like YD-shell" evidence="2">
    <location>
        <begin position="3"/>
        <end position="64"/>
    </location>
</feature>
<evidence type="ECO:0000256" key="1">
    <source>
        <dbReference type="ARBA" id="ARBA00022737"/>
    </source>
</evidence>
<evidence type="ECO:0000313" key="3">
    <source>
        <dbReference type="EMBL" id="MEW4368180.1"/>
    </source>
</evidence>
<dbReference type="Gene3D" id="2.180.10.10">
    <property type="entry name" value="RHS repeat-associated core"/>
    <property type="match status" value="1"/>
</dbReference>
<accession>A0ABV3MVH8</accession>
<dbReference type="InterPro" id="IPR056823">
    <property type="entry name" value="TEN-like_YD-shell"/>
</dbReference>
<dbReference type="InterPro" id="IPR022385">
    <property type="entry name" value="Rhs_assc_core"/>
</dbReference>